<evidence type="ECO:0000256" key="6">
    <source>
        <dbReference type="ARBA" id="ARBA00022691"/>
    </source>
</evidence>
<comment type="function">
    <text evidence="10">Adenosyl-L-methionine (AdoMet)-dependent tRNA (uracil-O(2)-)-methyltransferase.</text>
</comment>
<keyword evidence="6 10" id="KW-0949">S-adenosyl-L-methionine</keyword>
<dbReference type="GO" id="GO:0005737">
    <property type="term" value="C:cytoplasm"/>
    <property type="evidence" value="ECO:0007669"/>
    <property type="project" value="UniProtKB-SubCell"/>
</dbReference>
<keyword evidence="7 10" id="KW-0819">tRNA processing</keyword>
<evidence type="ECO:0000256" key="8">
    <source>
        <dbReference type="ARBA" id="ARBA00047957"/>
    </source>
</evidence>
<evidence type="ECO:0000256" key="7">
    <source>
        <dbReference type="ARBA" id="ARBA00022694"/>
    </source>
</evidence>
<dbReference type="GO" id="GO:0141101">
    <property type="term" value="F:tRNA(Ser) (uridine(44)-2'-O-)-methyltransferase activity"/>
    <property type="evidence" value="ECO:0007669"/>
    <property type="project" value="UniProtKB-EC"/>
</dbReference>
<dbReference type="RefSeq" id="XP_026071300.1">
    <property type="nucleotide sequence ID" value="XM_026215515.1"/>
</dbReference>
<evidence type="ECO:0000256" key="9">
    <source>
        <dbReference type="PROSITE-ProRule" id="PRU00723"/>
    </source>
</evidence>
<dbReference type="Pfam" id="PF07757">
    <property type="entry name" value="AdoMet_MTase"/>
    <property type="match status" value="1"/>
</dbReference>
<keyword evidence="9" id="KW-0863">Zinc-finger</keyword>
<keyword evidence="4 10" id="KW-0489">Methyltransferase</keyword>
<keyword evidence="3 10" id="KW-0963">Cytoplasm</keyword>
<keyword evidence="9" id="KW-0862">Zinc</keyword>
<evidence type="ECO:0000256" key="2">
    <source>
        <dbReference type="ARBA" id="ARBA00009056"/>
    </source>
</evidence>
<comment type="similarity">
    <text evidence="2 10">Belongs to the TRM44 family.</text>
</comment>
<evidence type="ECO:0000256" key="3">
    <source>
        <dbReference type="ARBA" id="ARBA00022490"/>
    </source>
</evidence>
<evidence type="ECO:0000256" key="4">
    <source>
        <dbReference type="ARBA" id="ARBA00022603"/>
    </source>
</evidence>
<evidence type="ECO:0000313" key="12">
    <source>
        <dbReference type="Proteomes" id="UP000515129"/>
    </source>
</evidence>
<feature type="domain" description="C3H1-type" evidence="11">
    <location>
        <begin position="500"/>
        <end position="530"/>
    </location>
</feature>
<feature type="zinc finger region" description="C3H1-type" evidence="9">
    <location>
        <begin position="500"/>
        <end position="530"/>
    </location>
</feature>
<accession>A0A6P6KGN5</accession>
<dbReference type="GO" id="GO:0030488">
    <property type="term" value="P:tRNA methylation"/>
    <property type="evidence" value="ECO:0007669"/>
    <property type="project" value="UniProtKB-UniRule"/>
</dbReference>
<dbReference type="GeneID" id="113051619"/>
<proteinExistence type="inferred from homology"/>
<dbReference type="PROSITE" id="PS50103">
    <property type="entry name" value="ZF_C3H1"/>
    <property type="match status" value="1"/>
</dbReference>
<evidence type="ECO:0000256" key="10">
    <source>
        <dbReference type="RuleBase" id="RU368004"/>
    </source>
</evidence>
<dbReference type="AlphaFoldDB" id="A0A6P6KGN5"/>
<evidence type="ECO:0000313" key="13">
    <source>
        <dbReference type="RefSeq" id="XP_026071300.1"/>
    </source>
</evidence>
<dbReference type="InterPro" id="IPR000571">
    <property type="entry name" value="Znf_CCCH"/>
</dbReference>
<organism evidence="12 13">
    <name type="scientific">Carassius auratus</name>
    <name type="common">Goldfish</name>
    <dbReference type="NCBI Taxonomy" id="7957"/>
    <lineage>
        <taxon>Eukaryota</taxon>
        <taxon>Metazoa</taxon>
        <taxon>Chordata</taxon>
        <taxon>Craniata</taxon>
        <taxon>Vertebrata</taxon>
        <taxon>Euteleostomi</taxon>
        <taxon>Actinopterygii</taxon>
        <taxon>Neopterygii</taxon>
        <taxon>Teleostei</taxon>
        <taxon>Ostariophysi</taxon>
        <taxon>Cypriniformes</taxon>
        <taxon>Cyprinidae</taxon>
        <taxon>Cyprininae</taxon>
        <taxon>Carassius</taxon>
    </lineage>
</organism>
<evidence type="ECO:0000256" key="1">
    <source>
        <dbReference type="ARBA" id="ARBA00004496"/>
    </source>
</evidence>
<evidence type="ECO:0000256" key="5">
    <source>
        <dbReference type="ARBA" id="ARBA00022679"/>
    </source>
</evidence>
<dbReference type="PANTHER" id="PTHR21210:SF0">
    <property type="entry name" value="TRNA (URACIL-O(2)-)-METHYLTRANSFERASE-RELATED"/>
    <property type="match status" value="1"/>
</dbReference>
<dbReference type="Proteomes" id="UP000515129">
    <property type="component" value="Chromosome 32"/>
</dbReference>
<protein>
    <recommendedName>
        <fullName evidence="10">tRNA (uracil-O(2)-)-methyltransferase</fullName>
        <ecNumber evidence="10">2.1.1.211</ecNumber>
    </recommendedName>
</protein>
<name>A0A6P6KGN5_CARAU</name>
<gene>
    <name evidence="13" type="primary">trmt44</name>
</gene>
<comment type="subcellular location">
    <subcellularLocation>
        <location evidence="1 10">Cytoplasm</location>
    </subcellularLocation>
</comment>
<keyword evidence="9" id="KW-0479">Metal-binding</keyword>
<sequence>MSQLSEINMTDMRSDSMWSAADVWIKKPHVVNKRLCGVTETEYMDVDTAELIQFLFSLLGPNIKIADISMFLHADVVDKEHETAGRWCVGVRTIIPKVNKTGECLYKEVIIKDNVRHAVTFIPFEETGVEQVTVKSSNIYQIQLQLKPEEWMFSLHALTPEHWWSDGVAYPKLSWLYTKLLPKLSRWALESKTSEFKSTLSLIPVEKYGILYHQLKEKYKALVKVWPEVTDPEKFVFEDVAIATYLLVLWGEERTEKGTTTKQSFVDLGCGNGLLVHILNNEGHPGKGMDIRKRKIWDMYGPGTHLEVCIIGKGRRYRKAEEALVEKQRSDYIKRREALFTASGVSMNVNQNSHYRPNHNDNGQNISTPVNDWVNGFQPREKTETIRNCAALPRDFVDAVVLRVAKALLSLTERNTESSSCGDAWNTGGSMLISEVVNLLDQSSLQALKKECGGLQTLLKNNHQVFRVEGGRVFIRDWRKTTLAQSSRVTSKRKPPPSGAVKTRLCWFHTHHPQGCPLLCEHCAFAHGETDLKNPQR</sequence>
<dbReference type="InterPro" id="IPR011671">
    <property type="entry name" value="tRNA_uracil_MeTrfase"/>
</dbReference>
<dbReference type="CTD" id="152992"/>
<reference evidence="13" key="1">
    <citation type="submission" date="2025-08" db="UniProtKB">
        <authorList>
            <consortium name="RefSeq"/>
        </authorList>
    </citation>
    <scope>IDENTIFICATION</scope>
    <source>
        <strain evidence="13">Wakin</strain>
        <tissue evidence="13">Muscle</tissue>
    </source>
</reference>
<keyword evidence="12" id="KW-1185">Reference proteome</keyword>
<evidence type="ECO:0000259" key="11">
    <source>
        <dbReference type="PROSITE" id="PS50103"/>
    </source>
</evidence>
<dbReference type="GO" id="GO:0008270">
    <property type="term" value="F:zinc ion binding"/>
    <property type="evidence" value="ECO:0007669"/>
    <property type="project" value="UniProtKB-KW"/>
</dbReference>
<dbReference type="EC" id="2.1.1.211" evidence="10"/>
<keyword evidence="5 10" id="KW-0808">Transferase</keyword>
<comment type="catalytic activity">
    <reaction evidence="8 10">
        <text>uridine(44) in tRNA(Ser) + S-adenosyl-L-methionine = 2'-O-methyluridine(44) in tRNA(Ser) + S-adenosyl-L-homocysteine + H(+)</text>
        <dbReference type="Rhea" id="RHEA:43100"/>
        <dbReference type="Rhea" id="RHEA-COMP:10339"/>
        <dbReference type="Rhea" id="RHEA-COMP:10340"/>
        <dbReference type="ChEBI" id="CHEBI:15378"/>
        <dbReference type="ChEBI" id="CHEBI:57856"/>
        <dbReference type="ChEBI" id="CHEBI:59789"/>
        <dbReference type="ChEBI" id="CHEBI:65315"/>
        <dbReference type="ChEBI" id="CHEBI:74478"/>
        <dbReference type="EC" id="2.1.1.211"/>
    </reaction>
</comment>
<dbReference type="PANTHER" id="PTHR21210">
    <property type="entry name" value="TRNA (URACIL-O(2)-)-METHYLTRANSFERASE-RELATED"/>
    <property type="match status" value="1"/>
</dbReference>